<sequence length="387" mass="43361">MTISTQQKLGSVEGIRGVACLMVFLSHLSSTFAPSMHTGNIANARTPIDIIMHSSPFAFLYSGAAAVGIFFVLSGFILSYCILNKGDAVTNAAGMTIKRYFRLMPPALGSCIIAYFALKHFTFDKSALGDWAQNYNISNPSFLDAIYNGTISSFLSGSAPYNWSLWTMKIEFFGSLSVFFLCCIIPKVKYKKTLIVIFMVMPFFMNVKSGDEIYYAAFFSGVLIYMLDINFPNKLGVILFAIGLFFCGYHTNGYLYKSFNSLININIYNKHIDNYTLFNNIGGFIVVFSVLRTKIISKIFSRDLFVKLGALSFLVYVLHQPIMHITSTVLFNFTRDNGLSYSMSALLSSITTMVIVYLVSIPYQKYVDSISVKISNLIKTKMMIKQI</sequence>
<organism evidence="3 4">
    <name type="scientific">Obesumbacterium proteus ATCC 12841</name>
    <dbReference type="NCBI Taxonomy" id="1354268"/>
    <lineage>
        <taxon>Bacteria</taxon>
        <taxon>Pseudomonadati</taxon>
        <taxon>Pseudomonadota</taxon>
        <taxon>Gammaproteobacteria</taxon>
        <taxon>Enterobacterales</taxon>
        <taxon>Hafniaceae</taxon>
        <taxon>Obesumbacterium</taxon>
    </lineage>
</organism>
<feature type="transmembrane region" description="Helical" evidence="1">
    <location>
        <begin position="163"/>
        <end position="183"/>
    </location>
</feature>
<dbReference type="Proteomes" id="UP000078431">
    <property type="component" value="Unassembled WGS sequence"/>
</dbReference>
<evidence type="ECO:0000313" key="3">
    <source>
        <dbReference type="EMBL" id="OAT60964.1"/>
    </source>
</evidence>
<keyword evidence="4" id="KW-1185">Reference proteome</keyword>
<dbReference type="EC" id="2.3.1.-" evidence="3"/>
<evidence type="ECO:0000313" key="4">
    <source>
        <dbReference type="Proteomes" id="UP000078431"/>
    </source>
</evidence>
<feature type="transmembrane region" description="Helical" evidence="1">
    <location>
        <begin position="275"/>
        <end position="292"/>
    </location>
</feature>
<keyword evidence="1" id="KW-0472">Membrane</keyword>
<gene>
    <name evidence="3" type="ORF">M993_00441</name>
</gene>
<keyword evidence="3" id="KW-0012">Acyltransferase</keyword>
<keyword evidence="1" id="KW-0812">Transmembrane</keyword>
<feature type="transmembrane region" description="Helical" evidence="1">
    <location>
        <begin position="59"/>
        <end position="80"/>
    </location>
</feature>
<accession>A0AA91ELB3</accession>
<dbReference type="PANTHER" id="PTHR23028:SF134">
    <property type="entry name" value="PUTATIVE (AFU_ORTHOLOGUE AFUA_4G08520)-RELATED"/>
    <property type="match status" value="1"/>
</dbReference>
<name>A0AA91ELB3_9GAMM</name>
<dbReference type="InterPro" id="IPR002656">
    <property type="entry name" value="Acyl_transf_3_dom"/>
</dbReference>
<feature type="transmembrane region" description="Helical" evidence="1">
    <location>
        <begin position="100"/>
        <end position="118"/>
    </location>
</feature>
<dbReference type="RefSeq" id="WP_061553728.1">
    <property type="nucleotide sequence ID" value="NZ_LXEX01000005.1"/>
</dbReference>
<evidence type="ECO:0000259" key="2">
    <source>
        <dbReference type="Pfam" id="PF01757"/>
    </source>
</evidence>
<dbReference type="AlphaFoldDB" id="A0AA91ELB3"/>
<evidence type="ECO:0000256" key="1">
    <source>
        <dbReference type="SAM" id="Phobius"/>
    </source>
</evidence>
<dbReference type="Pfam" id="PF01757">
    <property type="entry name" value="Acyl_transf_3"/>
    <property type="match status" value="1"/>
</dbReference>
<keyword evidence="1" id="KW-1133">Transmembrane helix</keyword>
<proteinExistence type="predicted"/>
<dbReference type="GO" id="GO:0016747">
    <property type="term" value="F:acyltransferase activity, transferring groups other than amino-acyl groups"/>
    <property type="evidence" value="ECO:0007669"/>
    <property type="project" value="InterPro"/>
</dbReference>
<reference evidence="3 4" key="1">
    <citation type="submission" date="2016-04" db="EMBL/GenBank/DDBJ databases">
        <title>ATOL: Assembling a taxonomically balanced genome-scale reconstruction of the evolutionary history of the Enterobacteriaceae.</title>
        <authorList>
            <person name="Plunkett G.III."/>
            <person name="Neeno-Eckwall E.C."/>
            <person name="Glasner J.D."/>
            <person name="Perna N.T."/>
        </authorList>
    </citation>
    <scope>NUCLEOTIDE SEQUENCE [LARGE SCALE GENOMIC DNA]</scope>
    <source>
        <strain evidence="3 4">ATCC 12841</strain>
    </source>
</reference>
<keyword evidence="3" id="KW-0808">Transferase</keyword>
<dbReference type="InterPro" id="IPR050879">
    <property type="entry name" value="Acyltransferase_3"/>
</dbReference>
<comment type="caution">
    <text evidence="3">The sequence shown here is derived from an EMBL/GenBank/DDBJ whole genome shotgun (WGS) entry which is preliminary data.</text>
</comment>
<feature type="transmembrane region" description="Helical" evidence="1">
    <location>
        <begin position="237"/>
        <end position="255"/>
    </location>
</feature>
<dbReference type="EMBL" id="LXEX01000005">
    <property type="protein sequence ID" value="OAT60964.1"/>
    <property type="molecule type" value="Genomic_DNA"/>
</dbReference>
<dbReference type="PANTHER" id="PTHR23028">
    <property type="entry name" value="ACETYLTRANSFERASE"/>
    <property type="match status" value="1"/>
</dbReference>
<feature type="transmembrane region" description="Helical" evidence="1">
    <location>
        <begin position="343"/>
        <end position="363"/>
    </location>
</feature>
<protein>
    <submittedName>
        <fullName evidence="3">Acyltransferase</fullName>
        <ecNumber evidence="3">2.3.1.-</ecNumber>
    </submittedName>
</protein>
<feature type="domain" description="Acyltransferase 3" evidence="2">
    <location>
        <begin position="11"/>
        <end position="359"/>
    </location>
</feature>
<feature type="transmembrane region" description="Helical" evidence="1">
    <location>
        <begin position="304"/>
        <end position="323"/>
    </location>
</feature>